<evidence type="ECO:0000256" key="4">
    <source>
        <dbReference type="ARBA" id="ARBA00022989"/>
    </source>
</evidence>
<keyword evidence="5 6" id="KW-0472">Membrane</keyword>
<dbReference type="AlphaFoldDB" id="A0A1E3WAT6"/>
<feature type="transmembrane region" description="Helical" evidence="6">
    <location>
        <begin position="437"/>
        <end position="457"/>
    </location>
</feature>
<dbReference type="InterPro" id="IPR001898">
    <property type="entry name" value="SLC13A/DASS"/>
</dbReference>
<feature type="transmembrane region" description="Helical" evidence="6">
    <location>
        <begin position="281"/>
        <end position="298"/>
    </location>
</feature>
<dbReference type="InterPro" id="IPR031312">
    <property type="entry name" value="Na/sul_symport_CS"/>
</dbReference>
<evidence type="ECO:0000256" key="2">
    <source>
        <dbReference type="ARBA" id="ARBA00022448"/>
    </source>
</evidence>
<dbReference type="RefSeq" id="WP_069623905.1">
    <property type="nucleotide sequence ID" value="NZ_LPWD01000203.1"/>
</dbReference>
<dbReference type="PROSITE" id="PS01271">
    <property type="entry name" value="NA_SULFATE"/>
    <property type="match status" value="1"/>
</dbReference>
<feature type="transmembrane region" description="Helical" evidence="6">
    <location>
        <begin position="37"/>
        <end position="56"/>
    </location>
</feature>
<keyword evidence="4 6" id="KW-1133">Transmembrane helix</keyword>
<feature type="transmembrane region" description="Helical" evidence="6">
    <location>
        <begin position="182"/>
        <end position="203"/>
    </location>
</feature>
<feature type="transmembrane region" description="Helical" evidence="6">
    <location>
        <begin position="223"/>
        <end position="245"/>
    </location>
</feature>
<evidence type="ECO:0000256" key="6">
    <source>
        <dbReference type="SAM" id="Phobius"/>
    </source>
</evidence>
<comment type="subcellular location">
    <subcellularLocation>
        <location evidence="1">Membrane</location>
        <topology evidence="1">Multi-pass membrane protein</topology>
    </subcellularLocation>
</comment>
<keyword evidence="3 6" id="KW-0812">Transmembrane</keyword>
<dbReference type="PANTHER" id="PTHR10283:SF82">
    <property type="entry name" value="SOLUTE CARRIER FAMILY 13 MEMBER 2"/>
    <property type="match status" value="1"/>
</dbReference>
<dbReference type="EMBL" id="LPWD01000203">
    <property type="protein sequence ID" value="ODS02896.1"/>
    <property type="molecule type" value="Genomic_DNA"/>
</dbReference>
<name>A0A1E3WAT6_9HYPH</name>
<evidence type="ECO:0000256" key="3">
    <source>
        <dbReference type="ARBA" id="ARBA00022692"/>
    </source>
</evidence>
<feature type="transmembrane region" description="Helical" evidence="6">
    <location>
        <begin position="12"/>
        <end position="31"/>
    </location>
</feature>
<evidence type="ECO:0000256" key="1">
    <source>
        <dbReference type="ARBA" id="ARBA00004141"/>
    </source>
</evidence>
<dbReference type="CDD" id="cd01115">
    <property type="entry name" value="SLC13_permease"/>
    <property type="match status" value="1"/>
</dbReference>
<feature type="transmembrane region" description="Helical" evidence="6">
    <location>
        <begin position="374"/>
        <end position="394"/>
    </location>
</feature>
<dbReference type="OrthoDB" id="9766267at2"/>
<feature type="transmembrane region" description="Helical" evidence="6">
    <location>
        <begin position="304"/>
        <end position="324"/>
    </location>
</feature>
<proteinExistence type="predicted"/>
<organism evidence="7 8">
    <name type="scientific">Methyloceanibacter marginalis</name>
    <dbReference type="NCBI Taxonomy" id="1774971"/>
    <lineage>
        <taxon>Bacteria</taxon>
        <taxon>Pseudomonadati</taxon>
        <taxon>Pseudomonadota</taxon>
        <taxon>Alphaproteobacteria</taxon>
        <taxon>Hyphomicrobiales</taxon>
        <taxon>Hyphomicrobiaceae</taxon>
        <taxon>Methyloceanibacter</taxon>
    </lineage>
</organism>
<dbReference type="NCBIfam" id="TIGR00785">
    <property type="entry name" value="dass"/>
    <property type="match status" value="1"/>
</dbReference>
<dbReference type="Proteomes" id="UP000095042">
    <property type="component" value="Unassembled WGS sequence"/>
</dbReference>
<evidence type="ECO:0000256" key="5">
    <source>
        <dbReference type="ARBA" id="ARBA00023136"/>
    </source>
</evidence>
<dbReference type="PANTHER" id="PTHR10283">
    <property type="entry name" value="SOLUTE CARRIER FAMILY 13 MEMBER"/>
    <property type="match status" value="1"/>
</dbReference>
<comment type="caution">
    <text evidence="7">The sequence shown here is derived from an EMBL/GenBank/DDBJ whole genome shotgun (WGS) entry which is preliminary data.</text>
</comment>
<evidence type="ECO:0000313" key="8">
    <source>
        <dbReference type="Proteomes" id="UP000095042"/>
    </source>
</evidence>
<feature type="transmembrane region" description="Helical" evidence="6">
    <location>
        <begin position="406"/>
        <end position="431"/>
    </location>
</feature>
<feature type="transmembrane region" description="Helical" evidence="6">
    <location>
        <begin position="152"/>
        <end position="170"/>
    </location>
</feature>
<keyword evidence="2" id="KW-0813">Transport</keyword>
<feature type="transmembrane region" description="Helical" evidence="6">
    <location>
        <begin position="128"/>
        <end position="146"/>
    </location>
</feature>
<feature type="transmembrane region" description="Helical" evidence="6">
    <location>
        <begin position="345"/>
        <end position="368"/>
    </location>
</feature>
<dbReference type="Pfam" id="PF00939">
    <property type="entry name" value="Na_sulph_symp"/>
    <property type="match status" value="1"/>
</dbReference>
<protein>
    <recommendedName>
        <fullName evidence="9">Anion transporter</fullName>
    </recommendedName>
</protein>
<evidence type="ECO:0000313" key="7">
    <source>
        <dbReference type="EMBL" id="ODS02896.1"/>
    </source>
</evidence>
<sequence>MPEQGRTAADYKTYQLVGLLLGPIVFLAVLLSPPPAGLSDTGWATAALALWMAIWWATEALPLFVTALLPIVMVPLLGIADIHAAAMPFANPVVFLLFGGFLIALAVERWDLHRRIAFHIILRAGNRPLNLIGGVMLASAALSMWITNAATTIMMLPIAVSLISVVQSGAGGRGKDGVNFAAAMMMGVAYAASIGGMGTLIGSPPNALAASYLDQTFQIEITFFEWMALGVPVALVMLGVAYLILTRLIFRFSDALSGTETQRVAEMLREMGPPTRPEKRVAAVFAVVAVAWIVYPWVDALIGLEIGEAGIAIAGAIALFAIPADWSRRTFLLDWPTAQRAPWDILVLFGGGLSLAYAIDTSGLAVWIGNGLSFLHGMPLAVLILGVALLIVFLTELMSNTATAAAFLPIAGSLAIGAEVGPLLVAVPVALAASSAYMLPVATLPNALVFGTGYVPLPKMLRAGALLSVIGAAVIAAMISTAAPFL</sequence>
<gene>
    <name evidence="7" type="ORF">AUC71_12760</name>
</gene>
<feature type="transmembrane region" description="Helical" evidence="6">
    <location>
        <begin position="63"/>
        <end position="83"/>
    </location>
</feature>
<dbReference type="GO" id="GO:0005886">
    <property type="term" value="C:plasma membrane"/>
    <property type="evidence" value="ECO:0007669"/>
    <property type="project" value="TreeGrafter"/>
</dbReference>
<feature type="transmembrane region" description="Helical" evidence="6">
    <location>
        <begin position="464"/>
        <end position="485"/>
    </location>
</feature>
<evidence type="ECO:0008006" key="9">
    <source>
        <dbReference type="Google" id="ProtNLM"/>
    </source>
</evidence>
<feature type="transmembrane region" description="Helical" evidence="6">
    <location>
        <begin position="89"/>
        <end position="107"/>
    </location>
</feature>
<accession>A0A1E3WAT6</accession>
<dbReference type="GO" id="GO:0015141">
    <property type="term" value="F:succinate transmembrane transporter activity"/>
    <property type="evidence" value="ECO:0007669"/>
    <property type="project" value="UniProtKB-ARBA"/>
</dbReference>
<keyword evidence="8" id="KW-1185">Reference proteome</keyword>
<reference evidence="7 8" key="1">
    <citation type="journal article" date="2016" name="Environ. Microbiol.">
        <title>New Methyloceanibacter diversity from North Sea sediments includes methanotroph containing solely the soluble methane monooxygenase.</title>
        <authorList>
            <person name="Vekeman B."/>
            <person name="Kerckhof F.M."/>
            <person name="Cremers G."/>
            <person name="de Vos P."/>
            <person name="Vandamme P."/>
            <person name="Boon N."/>
            <person name="Op den Camp H.J."/>
            <person name="Heylen K."/>
        </authorList>
    </citation>
    <scope>NUCLEOTIDE SEQUENCE [LARGE SCALE GENOMIC DNA]</scope>
    <source>
        <strain evidence="7 8">R-67177</strain>
    </source>
</reference>